<comment type="caution">
    <text evidence="2">The sequence shown here is derived from an EMBL/GenBank/DDBJ whole genome shotgun (WGS) entry which is preliminary data.</text>
</comment>
<feature type="region of interest" description="Disordered" evidence="1">
    <location>
        <begin position="207"/>
        <end position="230"/>
    </location>
</feature>
<keyword evidence="3" id="KW-1185">Reference proteome</keyword>
<feature type="compositionally biased region" description="Basic and acidic residues" evidence="1">
    <location>
        <begin position="2352"/>
        <end position="2365"/>
    </location>
</feature>
<feature type="compositionally biased region" description="Acidic residues" evidence="1">
    <location>
        <begin position="2417"/>
        <end position="2441"/>
    </location>
</feature>
<feature type="region of interest" description="Disordered" evidence="1">
    <location>
        <begin position="342"/>
        <end position="439"/>
    </location>
</feature>
<organism evidence="2 3">
    <name type="scientific">Rhodotorula paludigena</name>
    <dbReference type="NCBI Taxonomy" id="86838"/>
    <lineage>
        <taxon>Eukaryota</taxon>
        <taxon>Fungi</taxon>
        <taxon>Dikarya</taxon>
        <taxon>Basidiomycota</taxon>
        <taxon>Pucciniomycotina</taxon>
        <taxon>Microbotryomycetes</taxon>
        <taxon>Sporidiobolales</taxon>
        <taxon>Sporidiobolaceae</taxon>
        <taxon>Rhodotorula</taxon>
    </lineage>
</organism>
<feature type="compositionally biased region" description="Basic and acidic residues" evidence="1">
    <location>
        <begin position="2485"/>
        <end position="2498"/>
    </location>
</feature>
<sequence length="2533" mass="280351">MLGVFADPLIKPLDLVEYQDIKLDGLVDPLLNPHDPIPFFKIKLDGLVDPLLNPHDPIPFFKIKLDGLVDPLLNPHDPIPFFKIKLDGLVDPLLNPHDPIPFFKIKLDGLVDPLLNPHDPIPFFKRQLHRILVVVVKSPDLPEYYPLKLLRVILPEPFLLLDIFQPAQVDAPLGATFMELLAEGSEYIDGNATNNTGHYDVFAQQASSGDVDGDDADEDESDDVDNPFRPKRKLTLNDLELAALRDASAAAELFAAPGTYLSVDAVTFAEGDGLTLNITRHLDYVLLEGLDRHPLLNMGGIPPTPPHAKPESSSPINLPPSGPASSEDCADELFQLMAEETQAETDKGKKRADKSVKMSDDSMALDTSSDSDSDESVASSLGVGRLQGLRSNPRGAGLKRRLAEQWQKDQQTQSTAPTTPSNRSRKRRRQLSSSPPAEVDLGAVPILGSTFTIEVKKWATPLACKANTFKFSIKNACYQLGSNELGRLYLIMRPTEAAKVEETALAPRTALPLAQAEIVTDFISQILLDDPAFTNVYDLRVSKGKVQLDWMRMARFQKVFMDKWPTLQRNLGLYGLTHVPRFALLSYGKDIQVSQLGNTSVQAAAVQRLFDPLIIANNVERFHFAIANNITARRVNRDGSTTDLAILCNIDKFRAMCPHPKLLTGYPIGMIKGFGNVYGATAAQPVIDAVGVINHELATKHAERSRPVRVIHSNIYWMGCKQYRPNLYSYVAVKGEMTAAYCATKDNIGQPLIKRCKSRPALIHRASTRAPRDDTLDALNITVNQEGKAGLRAEHVFVIEVNQLREEHRNWSWIINQIFVPVEGVVVDGIDALQDGFEFYERLQFPRVMVMLVRVLWIILANAVSELQKPNSSSNVGSMETLSVFERLVHFALSGSVQSLPTTTLKTVGCLQNLKANHWPYFDPSVLDIVTGKLKAHKWASPLDTAQFSFTAAIAFHYGPEAAALALQHARQNLVLMRTTTLGNTLTLPRVTPFIRAVVDGCVTETQRYCAAKLLDIVNTNAKRGRQDAAELEFLTYNEDAQMLSEAVSLKHDEDVKVVEEWANSLQPFLAKSLEPVFAALTNQQELDFAQQKLTNLVTLTPGFSHHELARFMMALAFDDDSQILKSDRLIGSLPHATWTNVLKSLGPFFGIGNLPGNALAPFNLAQLETLLIDQLHLQIDMWPVGVKNGTSTVPSISVVRWRKMDKTIVIPDDKESDSEDEVEILNPQAVADTMDRRSRQLARETDNFLAHIGIVYSDTLFKADQPGNSLCVAQRWQQAVNEFVRKLPSVGATVHAKMTADGHRFAANGQLFSNVWTEVLRAIKPAKPLHKYVIITAFIFTAASDEAFPIISQKAKKVQLGVYTVADLEYRKKDNKRSRNLIVLLWTTFALCYLDNSVRKHVVQSDLSWEYFVSPFTDRNLSCHDFVLAGFGKPKGIRPNWPHPSTGDFDVMSITPYVKELHQALVTTVETAIRKKNYISLFCWCYPFDEALGIIRSYIKTYEPNSKTYQQRGAPIGMHVKLPHRILPAAWLLATSPHKHDVQDDGEDDKDDGRDSPPRRIPNKGKGKAKSSAAAHGKSNRETPSSDGEDEPTSTEPSWTVDEKTAVGRFEGSAWKATFQVGGGTIFQMQPYQARPSKWNLRAPNPNEAGMQTRRDAEIKTLVDKWSGRGTYNPHEPDHACELDFTVSPAQWRDWFHSEATQRALQALDGDDEGANWGDQGEELNQLGDGELKAALDERFAKTSAQPPAPLDKIASRPVLDPLLPFDVVAGEHRVAAAPVLWAIHNFDDNLRFISGRVYKVGLVESLEPEKRELLVHATNTEKTLTTYDTVEFFSGIYRNYDISNAYFEATIRNNESAIPPAIRNCLDKLIRAAGCRPLREVLVDGVRKSTFLHGLFNKKSGIEVLIAGGGQRLAALTRLLPLVSLSVVPAIKDDGLGNYRDFFQSLAKALGDLRTSQRKLAPFVEDAQVIVYAISTVAAGQKLEAGTELGRRLFSLISGGAFTKATELVSENKPVFPSGKVLSQRMPVKWYVPTAEAFVEHWKLVWPAWKKLVLAPVLRFIAATVIDKDADRKPALEHFWTTLGASKAGGRRRKDAPAEPDAPSSSQVPASQTTDKTVALLPAPDQSVATYNTNGWEAAMSRFNLPEETVQGLADILAPVYPRLSAQVTAINTRSKSGKSDAAAMASAKFHKELWASPLIVHLKDNLLEVLPGASSLAFDNFLKDNGAEGPVAVKAGAVDISALAAGVAKEEVAQNLVSDLMRYITGRAYKQDVELLTDAVVRALYKAKSDAAPRQLAELEERAKAYKKAKDTNMTAIVDERVKGAKDLMAKNFWFTNINDVRERAKHDKYWQGQEQKADAAKKSRGSQSEDLQAPVAGPSGSKRKTTATPDKSKAKGGRAGKSKASARKKKADEEDDEEDDDEDEDEDDEEEEEEDLEPPAKKQRGKGSKDGLNPEDLVSFVDRMLDATSPRTLATLKKRRQEQEEQKRLDDLARRRSSSSQPPRAAPLPFATGPPAGDLFGGRRAQAFK</sequence>
<feature type="compositionally biased region" description="Low complexity" evidence="1">
    <location>
        <begin position="2502"/>
        <end position="2513"/>
    </location>
</feature>
<dbReference type="Proteomes" id="UP001342314">
    <property type="component" value="Unassembled WGS sequence"/>
</dbReference>
<name>A0AAV5GD99_9BASI</name>
<evidence type="ECO:0000256" key="1">
    <source>
        <dbReference type="SAM" id="MobiDB-lite"/>
    </source>
</evidence>
<feature type="region of interest" description="Disordered" evidence="1">
    <location>
        <begin position="297"/>
        <end position="328"/>
    </location>
</feature>
<gene>
    <name evidence="2" type="ORF">Rhopal_003482-T1</name>
</gene>
<feature type="region of interest" description="Disordered" evidence="1">
    <location>
        <begin position="2089"/>
        <end position="2116"/>
    </location>
</feature>
<proteinExistence type="predicted"/>
<feature type="compositionally biased region" description="Low complexity" evidence="1">
    <location>
        <begin position="410"/>
        <end position="422"/>
    </location>
</feature>
<feature type="compositionally biased region" description="Acidic residues" evidence="1">
    <location>
        <begin position="211"/>
        <end position="225"/>
    </location>
</feature>
<dbReference type="EMBL" id="BQKY01000007">
    <property type="protein sequence ID" value="GJN90471.1"/>
    <property type="molecule type" value="Genomic_DNA"/>
</dbReference>
<accession>A0AAV5GD99</accession>
<feature type="compositionally biased region" description="Polar residues" evidence="1">
    <location>
        <begin position="2105"/>
        <end position="2116"/>
    </location>
</feature>
<feature type="region of interest" description="Disordered" evidence="1">
    <location>
        <begin position="2352"/>
        <end position="2533"/>
    </location>
</feature>
<evidence type="ECO:0000313" key="3">
    <source>
        <dbReference type="Proteomes" id="UP001342314"/>
    </source>
</evidence>
<feature type="region of interest" description="Disordered" evidence="1">
    <location>
        <begin position="1539"/>
        <end position="1604"/>
    </location>
</feature>
<reference evidence="2 3" key="1">
    <citation type="submission" date="2021-12" db="EMBL/GenBank/DDBJ databases">
        <title>High titer production of polyol ester of fatty acids by Rhodotorula paludigena BS15 towards product separation-free biomass refinery.</title>
        <authorList>
            <person name="Mano J."/>
            <person name="Ono H."/>
            <person name="Tanaka T."/>
            <person name="Naito K."/>
            <person name="Sushida H."/>
            <person name="Ike M."/>
            <person name="Tokuyasu K."/>
            <person name="Kitaoka M."/>
        </authorList>
    </citation>
    <scope>NUCLEOTIDE SEQUENCE [LARGE SCALE GENOMIC DNA]</scope>
    <source>
        <strain evidence="2 3">BS15</strain>
    </source>
</reference>
<evidence type="ECO:0000313" key="2">
    <source>
        <dbReference type="EMBL" id="GJN90471.1"/>
    </source>
</evidence>
<feature type="compositionally biased region" description="Basic residues" evidence="1">
    <location>
        <begin position="2398"/>
        <end position="2413"/>
    </location>
</feature>
<protein>
    <submittedName>
        <fullName evidence="2">Uncharacterized protein</fullName>
    </submittedName>
</protein>